<keyword evidence="2" id="KW-1185">Reference proteome</keyword>
<organism evidence="1 2">
    <name type="scientific">Paracoccus albicereus</name>
    <dbReference type="NCBI Taxonomy" id="2922394"/>
    <lineage>
        <taxon>Bacteria</taxon>
        <taxon>Pseudomonadati</taxon>
        <taxon>Pseudomonadota</taxon>
        <taxon>Alphaproteobacteria</taxon>
        <taxon>Rhodobacterales</taxon>
        <taxon>Paracoccaceae</taxon>
        <taxon>Paracoccus</taxon>
    </lineage>
</organism>
<gene>
    <name evidence="1" type="ORF">MLD63_07280</name>
</gene>
<sequence>MGEHFIVNRQAGSEYVLPGCDVHQLRLAVDTHPGPVEPEEVNFDLAPQAVFRQCLEAADNKGGEILVTSMLLRLIALRWQEREATTKPSKLALDIPDLLRPQSNLRAEIGAFVLAFDDFAARLCALPKPLPSGTPPKVDALMRHACENRMTLRQMHEGIQQMVQLKRLHDALHSLQVMAEMPQGDGAQPQSLLDLMVRQTREAIAGPLDALNAGGQKCLVDCRRVLDQAHDLLQKNDPGSDTFAMHCLRLLFRTEMTRLDRLLFTAVSNWPLRALIMLMERGADIDFNYDRVIAVSLHNNLLRRILAHSVWQDVDFRLYAMEDILRREQQGWFVELLPHAQSVHFMLRKLNAVADGQPALTAELLGALEAFEASEGPDGSARIQAAVAHLAPVVRRRFHEVDRQLKADFDRFLSLGATLDDVVGWLPIAI</sequence>
<evidence type="ECO:0008006" key="3">
    <source>
        <dbReference type="Google" id="ProtNLM"/>
    </source>
</evidence>
<reference evidence="1 2" key="1">
    <citation type="submission" date="2022-03" db="EMBL/GenBank/DDBJ databases">
        <authorList>
            <person name="He Y."/>
        </authorList>
    </citation>
    <scope>NUCLEOTIDE SEQUENCE [LARGE SCALE GENOMIC DNA]</scope>
    <source>
        <strain evidence="1 2">TK19116</strain>
    </source>
</reference>
<evidence type="ECO:0000313" key="1">
    <source>
        <dbReference type="EMBL" id="MCQ0970221.1"/>
    </source>
</evidence>
<accession>A0ABT1MRR9</accession>
<dbReference type="Proteomes" id="UP001203945">
    <property type="component" value="Unassembled WGS sequence"/>
</dbReference>
<evidence type="ECO:0000313" key="2">
    <source>
        <dbReference type="Proteomes" id="UP001203945"/>
    </source>
</evidence>
<dbReference type="RefSeq" id="WP_255329204.1">
    <property type="nucleotide sequence ID" value="NZ_JAKZEU010000002.1"/>
</dbReference>
<protein>
    <recommendedName>
        <fullName evidence="3">DUF2336 domain-containing protein</fullName>
    </recommendedName>
</protein>
<comment type="caution">
    <text evidence="1">The sequence shown here is derived from an EMBL/GenBank/DDBJ whole genome shotgun (WGS) entry which is preliminary data.</text>
</comment>
<proteinExistence type="predicted"/>
<name>A0ABT1MRR9_9RHOB</name>
<dbReference type="EMBL" id="JAKZEU010000002">
    <property type="protein sequence ID" value="MCQ0970221.1"/>
    <property type="molecule type" value="Genomic_DNA"/>
</dbReference>